<dbReference type="InterPro" id="IPR045864">
    <property type="entry name" value="aa-tRNA-synth_II/BPL/LPL"/>
</dbReference>
<dbReference type="AlphaFoldDB" id="A0A0G4MY75"/>
<feature type="domain" description="Phenylalanyl tRNA synthetase beta chain core" evidence="1">
    <location>
        <begin position="12"/>
        <end position="223"/>
    </location>
</feature>
<dbReference type="InterPro" id="IPR045060">
    <property type="entry name" value="Phe-tRNA-ligase_IIc_bsu"/>
</dbReference>
<evidence type="ECO:0000313" key="2">
    <source>
        <dbReference type="EMBL" id="CRK39025.1"/>
    </source>
</evidence>
<dbReference type="CDD" id="cd00769">
    <property type="entry name" value="PheRS_beta_core"/>
    <property type="match status" value="1"/>
</dbReference>
<accession>A0A0G4MY75</accession>
<reference evidence="3" key="1">
    <citation type="submission" date="2015-05" db="EMBL/GenBank/DDBJ databases">
        <authorList>
            <person name="Fogelqvist Johan"/>
        </authorList>
    </citation>
    <scope>NUCLEOTIDE SEQUENCE [LARGE SCALE GENOMIC DNA]</scope>
</reference>
<gene>
    <name evidence="2" type="ORF">BN1723_000592</name>
</gene>
<organism evidence="2 3">
    <name type="scientific">Verticillium longisporum</name>
    <name type="common">Verticillium dahliae var. longisporum</name>
    <dbReference type="NCBI Taxonomy" id="100787"/>
    <lineage>
        <taxon>Eukaryota</taxon>
        <taxon>Fungi</taxon>
        <taxon>Dikarya</taxon>
        <taxon>Ascomycota</taxon>
        <taxon>Pezizomycotina</taxon>
        <taxon>Sordariomycetes</taxon>
        <taxon>Hypocreomycetidae</taxon>
        <taxon>Glomerellales</taxon>
        <taxon>Plectosphaerellaceae</taxon>
        <taxon>Verticillium</taxon>
    </lineage>
</organism>
<dbReference type="SUPFAM" id="SSF55681">
    <property type="entry name" value="Class II aaRS and biotin synthetases"/>
    <property type="match status" value="1"/>
</dbReference>
<dbReference type="EMBL" id="CVQI01031718">
    <property type="protein sequence ID" value="CRK39025.1"/>
    <property type="molecule type" value="Genomic_DNA"/>
</dbReference>
<dbReference type="InterPro" id="IPR041616">
    <property type="entry name" value="PheRS_beta_core"/>
</dbReference>
<evidence type="ECO:0000313" key="3">
    <source>
        <dbReference type="Proteomes" id="UP000045706"/>
    </source>
</evidence>
<proteinExistence type="predicted"/>
<dbReference type="PANTHER" id="PTHR10947">
    <property type="entry name" value="PHENYLALANYL-TRNA SYNTHETASE BETA CHAIN AND LEUCINE-RICH REPEAT-CONTAINING PROTEIN 47"/>
    <property type="match status" value="1"/>
</dbReference>
<evidence type="ECO:0000259" key="1">
    <source>
        <dbReference type="Pfam" id="PF17759"/>
    </source>
</evidence>
<sequence length="227" mass="25479">MAKQVVILAPLPINKLSDIIRTEAAMSGWSEVMPLILCAHDENFAWLNRKDDGTTAVRLANPKTAEYQVVRTTLLPGLLKTIRENKGHSVPLKIFEVADVVFKDETQERRARNERHFAAAWYGKTSGFEVVHGLLDRVLLMLRTAFVAREEGLAAKKGVDPTPQDGYWIEEVDEPTFFAGHAAGVYLRVAGKEHRIGEFGILHPTVLDKFDLKYPVSTLEINLDVFL</sequence>
<dbReference type="PANTHER" id="PTHR10947:SF0">
    <property type="entry name" value="PHENYLALANINE--TRNA LIGASE BETA SUBUNIT"/>
    <property type="match status" value="1"/>
</dbReference>
<dbReference type="Proteomes" id="UP000045706">
    <property type="component" value="Unassembled WGS sequence"/>
</dbReference>
<dbReference type="GO" id="GO:0004826">
    <property type="term" value="F:phenylalanine-tRNA ligase activity"/>
    <property type="evidence" value="ECO:0007669"/>
    <property type="project" value="InterPro"/>
</dbReference>
<name>A0A0G4MY75_VERLO</name>
<dbReference type="GO" id="GO:0006432">
    <property type="term" value="P:phenylalanyl-tRNA aminoacylation"/>
    <property type="evidence" value="ECO:0007669"/>
    <property type="project" value="InterPro"/>
</dbReference>
<dbReference type="FunFam" id="3.30.930.10:FF:000052">
    <property type="entry name" value="Phenylalanyl-tRNA synthetase, beta subunit"/>
    <property type="match status" value="1"/>
</dbReference>
<protein>
    <recommendedName>
        <fullName evidence="1">Phenylalanyl tRNA synthetase beta chain core domain-containing protein</fullName>
    </recommendedName>
</protein>
<dbReference type="Gene3D" id="3.30.930.10">
    <property type="entry name" value="Bira Bifunctional Protein, Domain 2"/>
    <property type="match status" value="1"/>
</dbReference>
<dbReference type="GO" id="GO:0009328">
    <property type="term" value="C:phenylalanine-tRNA ligase complex"/>
    <property type="evidence" value="ECO:0007669"/>
    <property type="project" value="TreeGrafter"/>
</dbReference>
<dbReference type="Pfam" id="PF17759">
    <property type="entry name" value="tRNA_synthFbeta"/>
    <property type="match status" value="1"/>
</dbReference>